<dbReference type="InterPro" id="IPR013976">
    <property type="entry name" value="HDOD"/>
</dbReference>
<evidence type="ECO:0000259" key="1">
    <source>
        <dbReference type="PROSITE" id="PS51833"/>
    </source>
</evidence>
<reference evidence="3" key="1">
    <citation type="journal article" date="2019" name="Int. J. Syst. Evol. Microbiol.">
        <title>The Global Catalogue of Microorganisms (GCM) 10K type strain sequencing project: providing services to taxonomists for standard genome sequencing and annotation.</title>
        <authorList>
            <consortium name="The Broad Institute Genomics Platform"/>
            <consortium name="The Broad Institute Genome Sequencing Center for Infectious Disease"/>
            <person name="Wu L."/>
            <person name="Ma J."/>
        </authorList>
    </citation>
    <scope>NUCLEOTIDE SEQUENCE [LARGE SCALE GENOMIC DNA]</scope>
    <source>
        <strain evidence="3">KCTC 42195</strain>
    </source>
</reference>
<dbReference type="Pfam" id="PF08668">
    <property type="entry name" value="HDOD"/>
    <property type="match status" value="1"/>
</dbReference>
<dbReference type="Gene3D" id="1.10.3210.10">
    <property type="entry name" value="Hypothetical protein af1432"/>
    <property type="match status" value="1"/>
</dbReference>
<dbReference type="SUPFAM" id="SSF109604">
    <property type="entry name" value="HD-domain/PDEase-like"/>
    <property type="match status" value="1"/>
</dbReference>
<accession>A0ABV7TYH5</accession>
<sequence>MELANWLSSLNENRWPVLPDTAVQVRQMMMRHQDELAFSELANLVLSDPFLLLDLLRMVGTSSALQRSESNPTVEQMLMLLGLETVQKRFGNVQALMVSRGKLDPEVIDALGQWLGKGRVAAFLVKEWLALIGETRVQDCFIAALVYNLPACLYLIYRNREPQRPLLQEVSEVFAMDYPKLLEQFIQRLSLPSGLLATLDSSSASRRKQLLKLAIATANGVDQGWWRPQWQIGIDAAARLIGCTPEVAHAAVRDATLRVARNPRSRGYTYPARAFLWREGPFPVAPTAQPAAVLSGEEQLELALRESIRHFANDLKLERVFFLRYDQPTHTLRMRYQVGLDDHDPLRKQVVSLEPGCFFNLLASKPQSFHAPVGARTQLAHRYGDEFLSLLGNGAFAAMSVFTGHKLAGVFVVDNFRSNKPIEDGTYQRFKETVARVSQIAL</sequence>
<feature type="domain" description="HDOD" evidence="1">
    <location>
        <begin position="15"/>
        <end position="205"/>
    </location>
</feature>
<organism evidence="2 3">
    <name type="scientific">Vogesella amnigena</name>
    <dbReference type="NCBI Taxonomy" id="1507449"/>
    <lineage>
        <taxon>Bacteria</taxon>
        <taxon>Pseudomonadati</taxon>
        <taxon>Pseudomonadota</taxon>
        <taxon>Betaproteobacteria</taxon>
        <taxon>Neisseriales</taxon>
        <taxon>Chromobacteriaceae</taxon>
        <taxon>Vogesella</taxon>
    </lineage>
</organism>
<name>A0ABV7TYH5_9NEIS</name>
<dbReference type="RefSeq" id="WP_390281688.1">
    <property type="nucleotide sequence ID" value="NZ_JBHRYH010000046.1"/>
</dbReference>
<comment type="caution">
    <text evidence="2">The sequence shown here is derived from an EMBL/GenBank/DDBJ whole genome shotgun (WGS) entry which is preliminary data.</text>
</comment>
<dbReference type="InterPro" id="IPR029016">
    <property type="entry name" value="GAF-like_dom_sf"/>
</dbReference>
<dbReference type="Proteomes" id="UP001595636">
    <property type="component" value="Unassembled WGS sequence"/>
</dbReference>
<protein>
    <submittedName>
        <fullName evidence="2">HDOD domain-containing protein</fullName>
    </submittedName>
</protein>
<evidence type="ECO:0000313" key="3">
    <source>
        <dbReference type="Proteomes" id="UP001595636"/>
    </source>
</evidence>
<dbReference type="EMBL" id="JBHRYH010000046">
    <property type="protein sequence ID" value="MFC3627738.1"/>
    <property type="molecule type" value="Genomic_DNA"/>
</dbReference>
<evidence type="ECO:0000313" key="2">
    <source>
        <dbReference type="EMBL" id="MFC3627738.1"/>
    </source>
</evidence>
<gene>
    <name evidence="2" type="ORF">ACFOKJ_16575</name>
</gene>
<dbReference type="PROSITE" id="PS51833">
    <property type="entry name" value="HDOD"/>
    <property type="match status" value="1"/>
</dbReference>
<proteinExistence type="predicted"/>
<keyword evidence="3" id="KW-1185">Reference proteome</keyword>
<dbReference type="Gene3D" id="3.30.450.40">
    <property type="match status" value="1"/>
</dbReference>